<dbReference type="RefSeq" id="WP_152196043.1">
    <property type="nucleotide sequence ID" value="NZ_VUKD01000004.1"/>
</dbReference>
<feature type="compositionally biased region" description="Basic and acidic residues" evidence="1">
    <location>
        <begin position="272"/>
        <end position="283"/>
    </location>
</feature>
<dbReference type="InterPro" id="IPR041482">
    <property type="entry name" value="LSDAT_prok"/>
</dbReference>
<feature type="region of interest" description="Disordered" evidence="1">
    <location>
        <begin position="242"/>
        <end position="302"/>
    </location>
</feature>
<gene>
    <name evidence="3" type="ORF">GB881_01280</name>
</gene>
<organism evidence="3 4">
    <name type="scientific">Georgenia subflava</name>
    <dbReference type="NCBI Taxonomy" id="1622177"/>
    <lineage>
        <taxon>Bacteria</taxon>
        <taxon>Bacillati</taxon>
        <taxon>Actinomycetota</taxon>
        <taxon>Actinomycetes</taxon>
        <taxon>Micrococcales</taxon>
        <taxon>Bogoriellaceae</taxon>
        <taxon>Georgenia</taxon>
    </lineage>
</organism>
<evidence type="ECO:0000313" key="4">
    <source>
        <dbReference type="Proteomes" id="UP000437709"/>
    </source>
</evidence>
<keyword evidence="4" id="KW-1185">Reference proteome</keyword>
<dbReference type="Proteomes" id="UP000437709">
    <property type="component" value="Unassembled WGS sequence"/>
</dbReference>
<dbReference type="OrthoDB" id="582259at2"/>
<evidence type="ECO:0000259" key="2">
    <source>
        <dbReference type="Pfam" id="PF18171"/>
    </source>
</evidence>
<accession>A0A6N7EKA1</accession>
<dbReference type="Pfam" id="PF18171">
    <property type="entry name" value="LSDAT_prok"/>
    <property type="match status" value="1"/>
</dbReference>
<dbReference type="EMBL" id="WHPC01000002">
    <property type="protein sequence ID" value="MPV35694.1"/>
    <property type="molecule type" value="Genomic_DNA"/>
</dbReference>
<dbReference type="AlphaFoldDB" id="A0A6N7EKA1"/>
<feature type="domain" description="LSDAT prokaryote" evidence="2">
    <location>
        <begin position="27"/>
        <end position="228"/>
    </location>
</feature>
<proteinExistence type="predicted"/>
<name>A0A6N7EKA1_9MICO</name>
<sequence>MTAVVRRVAVTADLGAALGDVVEVGGRAVVVLVGGAGGMDADALDAVTSLLTDHVVPLVVANDGVVVDGGTDTGVMRAMGQARTAAASAFPLVGVVAAGTVVLPGEPQRPGAFDTEPRHSHVIVVPGEDWGDESRWLDRVAALLAGPRPSVTLLLNGGAIAAADAARSIARGRPVVVAAGTGRLADAVAAAAVHTGAAAGTAGDVADTDADARAIAASPLTRVVPVIDGAALAAALAEVLGQERPQPSAAGTPSEHGDRLVQFDQPTEADMDVARDRPARDDVGLGPADLALGRTTSGAGDD</sequence>
<comment type="caution">
    <text evidence="3">The sequence shown here is derived from an EMBL/GenBank/DDBJ whole genome shotgun (WGS) entry which is preliminary data.</text>
</comment>
<protein>
    <recommendedName>
        <fullName evidence="2">LSDAT prokaryote domain-containing protein</fullName>
    </recommendedName>
</protein>
<reference evidence="3 4" key="1">
    <citation type="submission" date="2019-10" db="EMBL/GenBank/DDBJ databases">
        <title>Georgenia wutianyii sp. nov. and Georgenia yuyongxinii sp. nov. isolated from plateau pika (Ochotona curzoniae) in the Qinghai-Tibet plateau of China.</title>
        <authorList>
            <person name="Tian Z."/>
        </authorList>
    </citation>
    <scope>NUCLEOTIDE SEQUENCE [LARGE SCALE GENOMIC DNA]</scope>
    <source>
        <strain evidence="3 4">JCM 19765</strain>
    </source>
</reference>
<evidence type="ECO:0000313" key="3">
    <source>
        <dbReference type="EMBL" id="MPV35694.1"/>
    </source>
</evidence>
<evidence type="ECO:0000256" key="1">
    <source>
        <dbReference type="SAM" id="MobiDB-lite"/>
    </source>
</evidence>